<reference evidence="8" key="1">
    <citation type="submission" date="2024-06" db="EMBL/GenBank/DDBJ databases">
        <title>Streptomyces sp. strain HUAS MG91 genome sequences.</title>
        <authorList>
            <person name="Mo P."/>
        </authorList>
    </citation>
    <scope>NUCLEOTIDE SEQUENCE</scope>
    <source>
        <strain evidence="8">HUAS MG91</strain>
    </source>
</reference>
<dbReference type="RefSeq" id="WP_353944730.1">
    <property type="nucleotide sequence ID" value="NZ_CP159534.1"/>
</dbReference>
<accession>A0AAU8IXR5</accession>
<name>A0AAU8IXR5_9ACTN</name>
<comment type="subcellular location">
    <subcellularLocation>
        <location evidence="7">Cell membrane</location>
        <topology evidence="7">Peripheral membrane protein</topology>
    </subcellularLocation>
    <subcellularLocation>
        <location evidence="1">Membrane</location>
    </subcellularLocation>
</comment>
<comment type="similarity">
    <text evidence="7">Belongs to the ATPase delta chain family.</text>
</comment>
<dbReference type="NCBIfam" id="TIGR01145">
    <property type="entry name" value="ATP_synt_delta"/>
    <property type="match status" value="1"/>
</dbReference>
<evidence type="ECO:0000256" key="6">
    <source>
        <dbReference type="ARBA" id="ARBA00023310"/>
    </source>
</evidence>
<dbReference type="EMBL" id="CP159534">
    <property type="protein sequence ID" value="XCJ73240.1"/>
    <property type="molecule type" value="Genomic_DNA"/>
</dbReference>
<gene>
    <name evidence="7" type="primary">atpH</name>
    <name evidence="8" type="ORF">ABII15_26215</name>
</gene>
<evidence type="ECO:0000313" key="8">
    <source>
        <dbReference type="EMBL" id="XCJ73240.1"/>
    </source>
</evidence>
<sequence length="273" mass="29038">MTAHGASREALVAARERLDALTDSTSVDAKALAGDLAAVTALLDREVSLRRVLTDPAQAAEAKAELAGRLLGGQVSGEAVDLVSGLVRSRWSASRDLVDSLEELANTADLTAAQKSGELDDVEDELFRFDRIVSSNAELRAALTDKGASGKLRGDLVKQLLGGRAKPTTERLVERLVTVPRGRSLEGGLESLSKLAAERRERMVAVVTTAVPLTDQQKQRLGDALAKLYGRRMHLNLDVDPGVLGGIKVQVGDEVINGSIADRIEDASRRMAG</sequence>
<dbReference type="PANTHER" id="PTHR11910">
    <property type="entry name" value="ATP SYNTHASE DELTA CHAIN"/>
    <property type="match status" value="1"/>
</dbReference>
<dbReference type="KEGG" id="stac:ABII15_26215"/>
<evidence type="ECO:0000256" key="4">
    <source>
        <dbReference type="ARBA" id="ARBA00023065"/>
    </source>
</evidence>
<keyword evidence="4 7" id="KW-0406">Ion transport</keyword>
<dbReference type="Pfam" id="PF00213">
    <property type="entry name" value="OSCP"/>
    <property type="match status" value="1"/>
</dbReference>
<dbReference type="PRINTS" id="PR00125">
    <property type="entry name" value="ATPASEDELTA"/>
</dbReference>
<comment type="function">
    <text evidence="7">F(1)F(0) ATP synthase produces ATP from ADP in the presence of a proton or sodium gradient. F-type ATPases consist of two structural domains, F(1) containing the extramembraneous catalytic core and F(0) containing the membrane proton channel, linked together by a central stalk and a peripheral stalk. During catalysis, ATP synthesis in the catalytic domain of F(1) is coupled via a rotary mechanism of the central stalk subunits to proton translocation.</text>
</comment>
<dbReference type="GO" id="GO:0046933">
    <property type="term" value="F:proton-transporting ATP synthase activity, rotational mechanism"/>
    <property type="evidence" value="ECO:0007669"/>
    <property type="project" value="UniProtKB-UniRule"/>
</dbReference>
<keyword evidence="6 7" id="KW-0066">ATP synthesis</keyword>
<keyword evidence="7" id="KW-1003">Cell membrane</keyword>
<protein>
    <recommendedName>
        <fullName evidence="7">ATP synthase subunit delta</fullName>
    </recommendedName>
    <alternativeName>
        <fullName evidence="7">ATP synthase F(1) sector subunit delta</fullName>
    </alternativeName>
    <alternativeName>
        <fullName evidence="7">F-type ATPase subunit delta</fullName>
        <shortName evidence="7">F-ATPase subunit delta</shortName>
    </alternativeName>
</protein>
<evidence type="ECO:0000256" key="3">
    <source>
        <dbReference type="ARBA" id="ARBA00022781"/>
    </source>
</evidence>
<proteinExistence type="inferred from homology"/>
<keyword evidence="2 7" id="KW-0813">Transport</keyword>
<dbReference type="HAMAP" id="MF_01416">
    <property type="entry name" value="ATP_synth_delta_bact"/>
    <property type="match status" value="1"/>
</dbReference>
<comment type="function">
    <text evidence="7">This protein is part of the stalk that links CF(0) to CF(1). It either transmits conformational changes from CF(0) to CF(1) or is implicated in proton conduction.</text>
</comment>
<evidence type="ECO:0000256" key="5">
    <source>
        <dbReference type="ARBA" id="ARBA00023136"/>
    </source>
</evidence>
<dbReference type="GO" id="GO:0005886">
    <property type="term" value="C:plasma membrane"/>
    <property type="evidence" value="ECO:0007669"/>
    <property type="project" value="UniProtKB-SubCell"/>
</dbReference>
<dbReference type="NCBIfam" id="NF009967">
    <property type="entry name" value="PRK13430.1"/>
    <property type="match status" value="1"/>
</dbReference>
<keyword evidence="3 7" id="KW-0375">Hydrogen ion transport</keyword>
<evidence type="ECO:0000256" key="1">
    <source>
        <dbReference type="ARBA" id="ARBA00004370"/>
    </source>
</evidence>
<dbReference type="Gene3D" id="1.10.520.20">
    <property type="entry name" value="N-terminal domain of the delta subunit of the F1F0-ATP synthase"/>
    <property type="match status" value="1"/>
</dbReference>
<dbReference type="GO" id="GO:0045259">
    <property type="term" value="C:proton-transporting ATP synthase complex"/>
    <property type="evidence" value="ECO:0007669"/>
    <property type="project" value="UniProtKB-KW"/>
</dbReference>
<evidence type="ECO:0000256" key="2">
    <source>
        <dbReference type="ARBA" id="ARBA00022448"/>
    </source>
</evidence>
<dbReference type="InterPro" id="IPR000711">
    <property type="entry name" value="ATPase_OSCP/dsu"/>
</dbReference>
<dbReference type="InterPro" id="IPR026015">
    <property type="entry name" value="ATP_synth_OSCP/delta_N_sf"/>
</dbReference>
<keyword evidence="7" id="KW-0139">CF(1)</keyword>
<evidence type="ECO:0000256" key="7">
    <source>
        <dbReference type="HAMAP-Rule" id="MF_01416"/>
    </source>
</evidence>
<organism evidence="8">
    <name type="scientific">Streptomyces tabacisoli</name>
    <dbReference type="NCBI Taxonomy" id="3156398"/>
    <lineage>
        <taxon>Bacteria</taxon>
        <taxon>Bacillati</taxon>
        <taxon>Actinomycetota</taxon>
        <taxon>Actinomycetes</taxon>
        <taxon>Kitasatosporales</taxon>
        <taxon>Streptomycetaceae</taxon>
        <taxon>Streptomyces</taxon>
    </lineage>
</organism>
<dbReference type="AlphaFoldDB" id="A0AAU8IXR5"/>
<keyword evidence="5 7" id="KW-0472">Membrane</keyword>